<keyword evidence="4 7" id="KW-1133">Transmembrane helix</keyword>
<dbReference type="InterPro" id="IPR007060">
    <property type="entry name" value="FtsL/DivIC"/>
</dbReference>
<evidence type="ECO:0000313" key="11">
    <source>
        <dbReference type="EMBL" id="ADP75479.1"/>
    </source>
</evidence>
<dbReference type="HAMAP" id="MF_00910">
    <property type="entry name" value="FtsL"/>
    <property type="match status" value="1"/>
</dbReference>
<dbReference type="KEGG" id="gmc:GY4MC1_2784"/>
<dbReference type="InterPro" id="IPR011922">
    <property type="entry name" value="Cell_div_FtsL"/>
</dbReference>
<dbReference type="GO" id="GO:0005886">
    <property type="term" value="C:plasma membrane"/>
    <property type="evidence" value="ECO:0007669"/>
    <property type="project" value="UniProtKB-SubCell"/>
</dbReference>
<feature type="compositionally biased region" description="Basic and acidic residues" evidence="10">
    <location>
        <begin position="1"/>
        <end position="21"/>
    </location>
</feature>
<dbReference type="GO" id="GO:0043093">
    <property type="term" value="P:FtsZ-dependent cytokinesis"/>
    <property type="evidence" value="ECO:0007669"/>
    <property type="project" value="UniProtKB-UniRule"/>
</dbReference>
<evidence type="ECO:0000256" key="2">
    <source>
        <dbReference type="ARBA" id="ARBA00022618"/>
    </source>
</evidence>
<evidence type="ECO:0000256" key="1">
    <source>
        <dbReference type="ARBA" id="ARBA00022475"/>
    </source>
</evidence>
<evidence type="ECO:0000256" key="8">
    <source>
        <dbReference type="NCBIfam" id="TIGR02209"/>
    </source>
</evidence>
<dbReference type="Pfam" id="PF04977">
    <property type="entry name" value="DivIC"/>
    <property type="match status" value="1"/>
</dbReference>
<evidence type="ECO:0000256" key="10">
    <source>
        <dbReference type="SAM" id="MobiDB-lite"/>
    </source>
</evidence>
<accession>A0A7U3YGR6</accession>
<sequence length="139" mass="16483">MRREEYGMENEKRLAKQEGEKSMNNTAVKIQERQRPSSRPRTRKKRKLKFRLTLGEKLLFLSFCAFAMYAAVHIVANQVKIYQINKEIQQLQETVQEQQKHNNDLYVEVQQLSTYERILKKAKELGLSLNENNVKVVQE</sequence>
<dbReference type="EMBL" id="CP002293">
    <property type="protein sequence ID" value="ADP75479.1"/>
    <property type="molecule type" value="Genomic_DNA"/>
</dbReference>
<feature type="region of interest" description="Disordered" evidence="10">
    <location>
        <begin position="1"/>
        <end position="45"/>
    </location>
</feature>
<evidence type="ECO:0000256" key="7">
    <source>
        <dbReference type="HAMAP-Rule" id="MF_00910"/>
    </source>
</evidence>
<protein>
    <recommendedName>
        <fullName evidence="7 8">Cell division protein FtsL</fullName>
    </recommendedName>
</protein>
<comment type="function">
    <text evidence="7">Essential cell division protein.</text>
</comment>
<evidence type="ECO:0000256" key="9">
    <source>
        <dbReference type="SAM" id="Coils"/>
    </source>
</evidence>
<evidence type="ECO:0000256" key="5">
    <source>
        <dbReference type="ARBA" id="ARBA00023136"/>
    </source>
</evidence>
<proteinExistence type="inferred from homology"/>
<keyword evidence="6 7" id="KW-0131">Cell cycle</keyword>
<comment type="similarity">
    <text evidence="7">Belongs to the FtsL family.</text>
</comment>
<organism evidence="11">
    <name type="scientific">Geobacillus sp. (strain Y4.1MC1)</name>
    <dbReference type="NCBI Taxonomy" id="581103"/>
    <lineage>
        <taxon>Bacteria</taxon>
        <taxon>Bacillati</taxon>
        <taxon>Bacillota</taxon>
        <taxon>Bacilli</taxon>
        <taxon>Bacillales</taxon>
        <taxon>Anoxybacillaceae</taxon>
        <taxon>Geobacillus</taxon>
    </lineage>
</organism>
<keyword evidence="9" id="KW-0175">Coiled coil</keyword>
<gene>
    <name evidence="7" type="primary">ftsL</name>
    <name evidence="11" type="ORF">GY4MC1_2784</name>
</gene>
<feature type="transmembrane region" description="Helical" evidence="7">
    <location>
        <begin position="58"/>
        <end position="76"/>
    </location>
</feature>
<keyword evidence="2 7" id="KW-0132">Cell division</keyword>
<reference evidence="11" key="1">
    <citation type="submission" date="2010-10" db="EMBL/GenBank/DDBJ databases">
        <title>Complete sequence of chromosome of Geobacillus sp. Y4.1MC1.</title>
        <authorList>
            <consortium name="US DOE Joint Genome Institute"/>
            <person name="Lucas S."/>
            <person name="Copeland A."/>
            <person name="Lapidus A."/>
            <person name="Cheng J.-F."/>
            <person name="Bruce D."/>
            <person name="Goodwin L."/>
            <person name="Pitluck S."/>
            <person name="Chertkov O."/>
            <person name="Zhang X."/>
            <person name="Detter J.C."/>
            <person name="Han C."/>
            <person name="Tapia R."/>
            <person name="Land M."/>
            <person name="Hauser L."/>
            <person name="Jeffries C."/>
            <person name="Kyrpides N."/>
            <person name="Ivanova N."/>
            <person name="Ovchinnikova G."/>
            <person name="Brumm P."/>
            <person name="Mead D."/>
            <person name="Woyke T."/>
        </authorList>
    </citation>
    <scope>NUCLEOTIDE SEQUENCE [LARGE SCALE GENOMIC DNA]</scope>
    <source>
        <strain evidence="11">Y4.1MC1</strain>
    </source>
</reference>
<dbReference type="NCBIfam" id="TIGR02209">
    <property type="entry name" value="ftsL_broad"/>
    <property type="match status" value="1"/>
</dbReference>
<name>A0A7U3YGR6_GEOS0</name>
<evidence type="ECO:0000256" key="3">
    <source>
        <dbReference type="ARBA" id="ARBA00022692"/>
    </source>
</evidence>
<keyword evidence="5 7" id="KW-0472">Membrane</keyword>
<feature type="coiled-coil region" evidence="9">
    <location>
        <begin position="81"/>
        <end position="108"/>
    </location>
</feature>
<evidence type="ECO:0000256" key="4">
    <source>
        <dbReference type="ARBA" id="ARBA00022989"/>
    </source>
</evidence>
<dbReference type="GO" id="GO:0032153">
    <property type="term" value="C:cell division site"/>
    <property type="evidence" value="ECO:0007669"/>
    <property type="project" value="UniProtKB-UniRule"/>
</dbReference>
<keyword evidence="3 7" id="KW-0812">Transmembrane</keyword>
<evidence type="ECO:0000256" key="6">
    <source>
        <dbReference type="ARBA" id="ARBA00023306"/>
    </source>
</evidence>
<comment type="subcellular location">
    <subcellularLocation>
        <location evidence="7">Cell membrane</location>
        <topology evidence="7">Single-pass type II membrane protein</topology>
    </subcellularLocation>
    <text evidence="7">Localizes to the division septum where it forms a ring structure.</text>
</comment>
<keyword evidence="1 7" id="KW-1003">Cell membrane</keyword>
<feature type="compositionally biased region" description="Basic residues" evidence="10">
    <location>
        <begin position="36"/>
        <end position="45"/>
    </location>
</feature>
<dbReference type="AlphaFoldDB" id="A0A7U3YGR6"/>